<feature type="repeat" description="ANK" evidence="3">
    <location>
        <begin position="16"/>
        <end position="48"/>
    </location>
</feature>
<dbReference type="AlphaFoldDB" id="A0A401H029"/>
<evidence type="ECO:0008006" key="7">
    <source>
        <dbReference type="Google" id="ProtNLM"/>
    </source>
</evidence>
<dbReference type="InterPro" id="IPR051165">
    <property type="entry name" value="Multifunctional_ANK_Repeat"/>
</dbReference>
<keyword evidence="1" id="KW-0677">Repeat</keyword>
<dbReference type="STRING" id="139825.A0A401H029"/>
<dbReference type="RefSeq" id="XP_027618699.1">
    <property type="nucleotide sequence ID" value="XM_027762898.1"/>
</dbReference>
<sequence length="923" mass="99679">MATAGHTRYYAECTTLDHSSLVEAAARADEKAVRLAIDSGADVNTSDATGRTLISCTIGGESWEDADVSDASYMLQTRLRILKLLLNHHDISLYALNVPVRGVTPLGLAAWLNVPDIVHLLVEGSNGMVAVDGVDAHAATPLMYAARDGRREVVCHLLMHDARPDLRDMNHRSSIQYALPHSEIIGLCEVALRRHRARENTSRNKRNLAVLPEPFYSHLLACNTARLFDSVFSSPHSPRSNVGLSDALLCTVLSADLSALYPLLFPTHPSSTGSQAWRLPLINLPDAGGWSLIHHCVAAELPSVGVLDALYRAGADLSLYTASGHGTPLHCLAHKATPAQSDTQGSTLRSFIRHLVRDLGAPLSARDHNNDTCLHVASERGQSIDVLIALLSCDPNGRVRELRNSRGLTAVDVAKPEFRAVFGMDAEHLRCASSASACTIRPLSVPSLRSVSSLASISATLRSHSSSERNQMHDLPQPNSSVSSQSQGIFNNLQSVSLQLADASTLDVGACRQLLLQTSEMSDDLLAHLRSRIHDAADELRDARGIFKQVDGLLEDVTRNLEGVLGESLVAGSEMELGERARRRTTDSGDSEATAVSKDNVQLARKSRSMSDLKAEHVDAISPPDEWTASPFPAIVVFSSDDTPSAIADDSPFVDGEDKGFLKLVPPWVRDLPGMKSKSDVRASPVADQTSLTVLHSDRNDSTKSGAAKIKAWLRKKIKADVSYGGNDRALRPSVNIGHDKSAVQLSRSNSSVSSIDLAQPSAQGSHAAGISRETVVPMCRTCLNTASKDLSQIEGCMDNNREASLEYSRLTQLRNCPQDIGSSLPGSHLQSIEFPCTTTPTVSNDDQVQSTPSSSASSSVTSLSATLIDTDEDDTHALRRLLGRKIVARTDGAFEEIDKVVVWLRIVQSTLQDLKRRTSYLL</sequence>
<evidence type="ECO:0000256" key="2">
    <source>
        <dbReference type="ARBA" id="ARBA00023043"/>
    </source>
</evidence>
<feature type="compositionally biased region" description="Basic and acidic residues" evidence="4">
    <location>
        <begin position="577"/>
        <end position="587"/>
    </location>
</feature>
<dbReference type="GeneID" id="38784703"/>
<dbReference type="Pfam" id="PF12796">
    <property type="entry name" value="Ank_2"/>
    <property type="match status" value="1"/>
</dbReference>
<dbReference type="PANTHER" id="PTHR24123">
    <property type="entry name" value="ANKYRIN REPEAT-CONTAINING"/>
    <property type="match status" value="1"/>
</dbReference>
<dbReference type="PROSITE" id="PS50088">
    <property type="entry name" value="ANK_REPEAT"/>
    <property type="match status" value="2"/>
</dbReference>
<dbReference type="PANTHER" id="PTHR24123:SF33">
    <property type="entry name" value="PROTEIN HOS4"/>
    <property type="match status" value="1"/>
</dbReference>
<proteinExistence type="predicted"/>
<feature type="region of interest" description="Disordered" evidence="4">
    <location>
        <begin position="576"/>
        <end position="598"/>
    </location>
</feature>
<name>A0A401H029_9APHY</name>
<accession>A0A401H029</accession>
<reference evidence="5 6" key="1">
    <citation type="journal article" date="2018" name="Sci. Rep.">
        <title>Genome sequence of the cauliflower mushroom Sparassis crispa (Hanabiratake) and its association with beneficial usage.</title>
        <authorList>
            <person name="Kiyama R."/>
            <person name="Furutani Y."/>
            <person name="Kawaguchi K."/>
            <person name="Nakanishi T."/>
        </authorList>
    </citation>
    <scope>NUCLEOTIDE SEQUENCE [LARGE SCALE GENOMIC DNA]</scope>
</reference>
<dbReference type="Proteomes" id="UP000287166">
    <property type="component" value="Unassembled WGS sequence"/>
</dbReference>
<gene>
    <name evidence="5" type="ORF">SCP_1200100</name>
</gene>
<protein>
    <recommendedName>
        <fullName evidence="7">Ankyrin</fullName>
    </recommendedName>
</protein>
<dbReference type="InterPro" id="IPR036770">
    <property type="entry name" value="Ankyrin_rpt-contain_sf"/>
</dbReference>
<dbReference type="Gene3D" id="1.25.40.20">
    <property type="entry name" value="Ankyrin repeat-containing domain"/>
    <property type="match status" value="2"/>
</dbReference>
<feature type="compositionally biased region" description="Low complexity" evidence="4">
    <location>
        <begin position="848"/>
        <end position="861"/>
    </location>
</feature>
<dbReference type="OrthoDB" id="539213at2759"/>
<feature type="region of interest" description="Disordered" evidence="4">
    <location>
        <begin position="462"/>
        <end position="486"/>
    </location>
</feature>
<dbReference type="EMBL" id="BFAD01000012">
    <property type="protein sequence ID" value="GBE87786.1"/>
    <property type="molecule type" value="Genomic_DNA"/>
</dbReference>
<evidence type="ECO:0000256" key="3">
    <source>
        <dbReference type="PROSITE-ProRule" id="PRU00023"/>
    </source>
</evidence>
<dbReference type="SUPFAM" id="SSF48403">
    <property type="entry name" value="Ankyrin repeat"/>
    <property type="match status" value="2"/>
</dbReference>
<feature type="repeat" description="ANK" evidence="3">
    <location>
        <begin position="137"/>
        <end position="169"/>
    </location>
</feature>
<evidence type="ECO:0000313" key="6">
    <source>
        <dbReference type="Proteomes" id="UP000287166"/>
    </source>
</evidence>
<evidence type="ECO:0000256" key="1">
    <source>
        <dbReference type="ARBA" id="ARBA00022737"/>
    </source>
</evidence>
<dbReference type="PROSITE" id="PS50297">
    <property type="entry name" value="ANK_REP_REGION"/>
    <property type="match status" value="1"/>
</dbReference>
<feature type="region of interest" description="Disordered" evidence="4">
    <location>
        <begin position="839"/>
        <end position="861"/>
    </location>
</feature>
<dbReference type="InterPro" id="IPR002110">
    <property type="entry name" value="Ankyrin_rpt"/>
</dbReference>
<keyword evidence="2 3" id="KW-0040">ANK repeat</keyword>
<dbReference type="SMART" id="SM00248">
    <property type="entry name" value="ANK"/>
    <property type="match status" value="5"/>
</dbReference>
<comment type="caution">
    <text evidence="5">The sequence shown here is derived from an EMBL/GenBank/DDBJ whole genome shotgun (WGS) entry which is preliminary data.</text>
</comment>
<evidence type="ECO:0000256" key="4">
    <source>
        <dbReference type="SAM" id="MobiDB-lite"/>
    </source>
</evidence>
<keyword evidence="6" id="KW-1185">Reference proteome</keyword>
<organism evidence="5 6">
    <name type="scientific">Sparassis crispa</name>
    <dbReference type="NCBI Taxonomy" id="139825"/>
    <lineage>
        <taxon>Eukaryota</taxon>
        <taxon>Fungi</taxon>
        <taxon>Dikarya</taxon>
        <taxon>Basidiomycota</taxon>
        <taxon>Agaricomycotina</taxon>
        <taxon>Agaricomycetes</taxon>
        <taxon>Polyporales</taxon>
        <taxon>Sparassidaceae</taxon>
        <taxon>Sparassis</taxon>
    </lineage>
</organism>
<dbReference type="InParanoid" id="A0A401H029"/>
<evidence type="ECO:0000313" key="5">
    <source>
        <dbReference type="EMBL" id="GBE87786.1"/>
    </source>
</evidence>